<protein>
    <submittedName>
        <fullName evidence="3">Uncharacterized membrane protein YcfT (YcfT)</fullName>
    </submittedName>
</protein>
<keyword evidence="1" id="KW-0812">Transmembrane</keyword>
<feature type="domain" description="Acyltransferase 3" evidence="2">
    <location>
        <begin position="6"/>
        <end position="300"/>
    </location>
</feature>
<accession>A0ABN9YNT4</accession>
<name>A0ABN9YNT4_9LACO</name>
<proteinExistence type="predicted"/>
<evidence type="ECO:0000313" key="3">
    <source>
        <dbReference type="EMBL" id="CAK1234899.1"/>
    </source>
</evidence>
<keyword evidence="1" id="KW-1133">Transmembrane helix</keyword>
<feature type="transmembrane region" description="Helical" evidence="1">
    <location>
        <begin position="282"/>
        <end position="304"/>
    </location>
</feature>
<sequence>MTKRIEWIDVAKAIGIVLVVYGHVILGLHDSGIWGASQNYDWQHSIIYSTHMPLFFFLSGIFAVRWVERPAKKAISQKVRTLIVPYFIWGFVQAVVMQVFSKSTNNGQGIGNALQLPWIPYAQFWFLYDLFWMFLVYYLIIHVFHWPFFSLLIFSFLFFGISPFLNFWEFWRIGYYFVFFLIGTKVLSLGYYLDKMNPIVDFILFILLQVAYFELDLSKFWHNVFSFFVAMIGIFVIIHLAKYVNNWSIDYIGQKSMVIYVLHIMFTAGSRIFLAKAGLDNLYLQGIVGLLCGILGPLVVYQVIRKMKFYQYLF</sequence>
<keyword evidence="1" id="KW-0472">Membrane</keyword>
<dbReference type="Pfam" id="PF01757">
    <property type="entry name" value="Acyl_transf_3"/>
    <property type="match status" value="1"/>
</dbReference>
<feature type="transmembrane region" description="Helical" evidence="1">
    <location>
        <begin position="173"/>
        <end position="192"/>
    </location>
</feature>
<evidence type="ECO:0000259" key="2">
    <source>
        <dbReference type="Pfam" id="PF01757"/>
    </source>
</evidence>
<dbReference type="EMBL" id="CAUZLY010000003">
    <property type="protein sequence ID" value="CAK1234899.1"/>
    <property type="molecule type" value="Genomic_DNA"/>
</dbReference>
<keyword evidence="4" id="KW-1185">Reference proteome</keyword>
<comment type="caution">
    <text evidence="3">The sequence shown here is derived from an EMBL/GenBank/DDBJ whole genome shotgun (WGS) entry which is preliminary data.</text>
</comment>
<dbReference type="InterPro" id="IPR052734">
    <property type="entry name" value="Nod_factor_acetyltransferase"/>
</dbReference>
<feature type="transmembrane region" description="Helical" evidence="1">
    <location>
        <begin position="79"/>
        <end position="101"/>
    </location>
</feature>
<feature type="transmembrane region" description="Helical" evidence="1">
    <location>
        <begin position="221"/>
        <end position="245"/>
    </location>
</feature>
<evidence type="ECO:0000313" key="4">
    <source>
        <dbReference type="Proteomes" id="UP001314200"/>
    </source>
</evidence>
<feature type="transmembrane region" description="Helical" evidence="1">
    <location>
        <begin position="121"/>
        <end position="141"/>
    </location>
</feature>
<evidence type="ECO:0000256" key="1">
    <source>
        <dbReference type="SAM" id="Phobius"/>
    </source>
</evidence>
<feature type="transmembrane region" description="Helical" evidence="1">
    <location>
        <begin position="257"/>
        <end position="276"/>
    </location>
</feature>
<gene>
    <name evidence="3" type="ORF">R82641_BJNNKPBH_00480</name>
</gene>
<organism evidence="3 4">
    <name type="scientific">Fructobacillus cardui</name>
    <dbReference type="NCBI Taxonomy" id="2893170"/>
    <lineage>
        <taxon>Bacteria</taxon>
        <taxon>Bacillati</taxon>
        <taxon>Bacillota</taxon>
        <taxon>Bacilli</taxon>
        <taxon>Lactobacillales</taxon>
        <taxon>Lactobacillaceae</taxon>
        <taxon>Fructobacillus</taxon>
    </lineage>
</organism>
<feature type="transmembrane region" description="Helical" evidence="1">
    <location>
        <begin position="7"/>
        <end position="26"/>
    </location>
</feature>
<dbReference type="Proteomes" id="UP001314200">
    <property type="component" value="Unassembled WGS sequence"/>
</dbReference>
<feature type="transmembrane region" description="Helical" evidence="1">
    <location>
        <begin position="46"/>
        <end position="67"/>
    </location>
</feature>
<reference evidence="3 4" key="1">
    <citation type="submission" date="2023-10" db="EMBL/GenBank/DDBJ databases">
        <authorList>
            <person name="Botero Cardona J."/>
        </authorList>
    </citation>
    <scope>NUCLEOTIDE SEQUENCE [LARGE SCALE GENOMIC DNA]</scope>
    <source>
        <strain evidence="3 4">R-82641</strain>
    </source>
</reference>
<dbReference type="PANTHER" id="PTHR37312:SF1">
    <property type="entry name" value="MEMBRANE-BOUND ACYLTRANSFERASE YKRP-RELATED"/>
    <property type="match status" value="1"/>
</dbReference>
<dbReference type="PANTHER" id="PTHR37312">
    <property type="entry name" value="MEMBRANE-BOUND ACYLTRANSFERASE YKRP-RELATED"/>
    <property type="match status" value="1"/>
</dbReference>
<dbReference type="InterPro" id="IPR002656">
    <property type="entry name" value="Acyl_transf_3_dom"/>
</dbReference>
<feature type="transmembrane region" description="Helical" evidence="1">
    <location>
        <begin position="148"/>
        <end position="167"/>
    </location>
</feature>
<dbReference type="RefSeq" id="WP_338347768.1">
    <property type="nucleotide sequence ID" value="NZ_CAUZLY010000003.1"/>
</dbReference>